<comment type="caution">
    <text evidence="1">The sequence shown here is derived from an EMBL/GenBank/DDBJ whole genome shotgun (WGS) entry which is preliminary data.</text>
</comment>
<accession>A0ABP9EVP6</accession>
<evidence type="ECO:0000313" key="2">
    <source>
        <dbReference type="Proteomes" id="UP001501752"/>
    </source>
</evidence>
<evidence type="ECO:0000313" key="1">
    <source>
        <dbReference type="EMBL" id="GAA4884424.1"/>
    </source>
</evidence>
<protein>
    <submittedName>
        <fullName evidence="1">Uncharacterized protein</fullName>
    </submittedName>
</protein>
<reference evidence="2" key="1">
    <citation type="journal article" date="2019" name="Int. J. Syst. Evol. Microbiol.">
        <title>The Global Catalogue of Microorganisms (GCM) 10K type strain sequencing project: providing services to taxonomists for standard genome sequencing and annotation.</title>
        <authorList>
            <consortium name="The Broad Institute Genomics Platform"/>
            <consortium name="The Broad Institute Genome Sequencing Center for Infectious Disease"/>
            <person name="Wu L."/>
            <person name="Ma J."/>
        </authorList>
    </citation>
    <scope>NUCLEOTIDE SEQUENCE [LARGE SCALE GENOMIC DNA]</scope>
    <source>
        <strain evidence="2">JCM 13006</strain>
    </source>
</reference>
<dbReference type="Proteomes" id="UP001501752">
    <property type="component" value="Unassembled WGS sequence"/>
</dbReference>
<name>A0ABP9EVP6_9ACTN</name>
<gene>
    <name evidence="1" type="ORF">GCM10023235_76590</name>
</gene>
<organism evidence="1 2">
    <name type="scientific">Kitasatospora terrestris</name>
    <dbReference type="NCBI Taxonomy" id="258051"/>
    <lineage>
        <taxon>Bacteria</taxon>
        <taxon>Bacillati</taxon>
        <taxon>Actinomycetota</taxon>
        <taxon>Actinomycetes</taxon>
        <taxon>Kitasatosporales</taxon>
        <taxon>Streptomycetaceae</taxon>
        <taxon>Kitasatospora</taxon>
    </lineage>
</organism>
<keyword evidence="2" id="KW-1185">Reference proteome</keyword>
<dbReference type="EMBL" id="BAABIS010000001">
    <property type="protein sequence ID" value="GAA4884424.1"/>
    <property type="molecule type" value="Genomic_DNA"/>
</dbReference>
<proteinExistence type="predicted"/>
<sequence>MVVFFTRMRPPVCGLRVAGGALDGLEGAEAGDLDAFAGDDGAHHRVEDGVDGVLRRGPTAELACDCFDEPALVHDAGSLTGI</sequence>